<dbReference type="InterPro" id="IPR001203">
    <property type="entry name" value="OxRdtase_Ald_Fedxn_C"/>
</dbReference>
<dbReference type="Gene3D" id="1.10.569.10">
    <property type="entry name" value="Aldehyde Ferredoxin Oxidoreductase Protein, subunit A, domain 2"/>
    <property type="match status" value="1"/>
</dbReference>
<dbReference type="InterPro" id="IPR013983">
    <property type="entry name" value="Ald_Fedxn_OxRdtase_N"/>
</dbReference>
<dbReference type="InterPro" id="IPR013984">
    <property type="entry name" value="Ald_Fedxn_OxRdtase_dom2"/>
</dbReference>
<dbReference type="InterPro" id="IPR036021">
    <property type="entry name" value="Tungsten_al_ferr_oxy-like_C"/>
</dbReference>
<evidence type="ECO:0000259" key="9">
    <source>
        <dbReference type="SMART" id="SM00790"/>
    </source>
</evidence>
<evidence type="ECO:0000256" key="6">
    <source>
        <dbReference type="ARBA" id="ARBA00023004"/>
    </source>
</evidence>
<reference evidence="10 11" key="1">
    <citation type="submission" date="2019-11" db="EMBL/GenBank/DDBJ databases">
        <title>Comparative genomics of hydrocarbon-degrading Desulfosarcina strains.</title>
        <authorList>
            <person name="Watanabe M."/>
            <person name="Kojima H."/>
            <person name="Fukui M."/>
        </authorList>
    </citation>
    <scope>NUCLEOTIDE SEQUENCE [LARGE SCALE GENOMIC DNA]</scope>
    <source>
        <strain evidence="10 11">PP31</strain>
    </source>
</reference>
<keyword evidence="7" id="KW-0411">Iron-sulfur</keyword>
<dbReference type="GO" id="GO:0046872">
    <property type="term" value="F:metal ion binding"/>
    <property type="evidence" value="ECO:0007669"/>
    <property type="project" value="UniProtKB-KW"/>
</dbReference>
<evidence type="ECO:0000313" key="10">
    <source>
        <dbReference type="EMBL" id="BBO78494.1"/>
    </source>
</evidence>
<dbReference type="InterPro" id="IPR036503">
    <property type="entry name" value="Ald_Fedxn_OxRdtase_N_sf"/>
</dbReference>
<dbReference type="Gene3D" id="1.10.599.10">
    <property type="entry name" value="Aldehyde Ferredoxin Oxidoreductase Protein, subunit A, domain 3"/>
    <property type="match status" value="1"/>
</dbReference>
<dbReference type="Proteomes" id="UP000427769">
    <property type="component" value="Chromosome"/>
</dbReference>
<keyword evidence="3" id="KW-0004">4Fe-4S</keyword>
<keyword evidence="6" id="KW-0408">Iron</keyword>
<evidence type="ECO:0000256" key="7">
    <source>
        <dbReference type="ARBA" id="ARBA00023014"/>
    </source>
</evidence>
<name>A0A5K7ZJQ1_9BACT</name>
<dbReference type="AlphaFoldDB" id="A0A5K7ZJQ1"/>
<sequence>MNGCFNKLLKIDLNTQSFSHEMIPQDMMQDSLGGKGLGIRLLFQENPAGVDALSPENTFIITVGPVTGTAMWGQNRFAVFTKSPATGGFGESYCGGTLAPKIKGCGVDAIVIKGQSKTLTFLVIDKDGVRFEDATAFKGMQTFETEKQILDRSPKGAGAMVIGPAGENLVRFACIKSDRWRSLGRGGMGAVLGSKNVKGISFYGSEKCSIAHPNLMKQVVREIAAEGKNSPATRNYRTLGTPMQVAVTNTMNCFPTRYWQSGHFDQWENLSADYMQKNFEITSRGCPPCFLKCTKKSTVRKGRHAGLEIEGPEYETIYALGGLNELDSLEEVAWLNYLCDQLGIDTMSAGNISAFAIEAYKAGKIDFEIDYNQPDKMAELFGLVANCEGIGELFAEGIRSASAKLSLEDMAIHVKGLEPAGFEPRVLKGMGLSYATSARGACHLRGTFYKAELSGQMDKNQIKGKAELMVDYEDRATLFDCLILCRFYRDFILWDKLQMLVEATTGDHFTIDELRKKANRITQLTREFNAREGLGASEDKLPKPFFKKNRQGAFISGSELKTMIDEYNLLRNHQ</sequence>
<dbReference type="PANTHER" id="PTHR30038">
    <property type="entry name" value="ALDEHYDE FERREDOXIN OXIDOREDUCTASE"/>
    <property type="match status" value="1"/>
</dbReference>
<evidence type="ECO:0000256" key="4">
    <source>
        <dbReference type="ARBA" id="ARBA00022723"/>
    </source>
</evidence>
<dbReference type="SMART" id="SM00790">
    <property type="entry name" value="AFOR_N"/>
    <property type="match status" value="1"/>
</dbReference>
<dbReference type="GO" id="GO:0016625">
    <property type="term" value="F:oxidoreductase activity, acting on the aldehyde or oxo group of donors, iron-sulfur protein as acceptor"/>
    <property type="evidence" value="ECO:0007669"/>
    <property type="project" value="InterPro"/>
</dbReference>
<evidence type="ECO:0000256" key="2">
    <source>
        <dbReference type="ARBA" id="ARBA00011032"/>
    </source>
</evidence>
<dbReference type="Pfam" id="PF02730">
    <property type="entry name" value="AFOR_N"/>
    <property type="match status" value="1"/>
</dbReference>
<keyword evidence="11" id="KW-1185">Reference proteome</keyword>
<dbReference type="GO" id="GO:0051539">
    <property type="term" value="F:4 iron, 4 sulfur cluster binding"/>
    <property type="evidence" value="ECO:0007669"/>
    <property type="project" value="UniProtKB-KW"/>
</dbReference>
<dbReference type="InterPro" id="IPR013985">
    <property type="entry name" value="Ald_Fedxn_OxRdtase_dom3"/>
</dbReference>
<comment type="cofactor">
    <cofactor evidence="8">
        <name>tungstopterin</name>
        <dbReference type="ChEBI" id="CHEBI:30402"/>
    </cofactor>
</comment>
<keyword evidence="5" id="KW-0560">Oxidoreductase</keyword>
<keyword evidence="4" id="KW-0479">Metal-binding</keyword>
<comment type="similarity">
    <text evidence="2">Belongs to the AOR/FOR family.</text>
</comment>
<dbReference type="Gene3D" id="3.60.9.10">
    <property type="entry name" value="Aldehyde ferredoxin oxidoreductase, N-terminal domain"/>
    <property type="match status" value="1"/>
</dbReference>
<proteinExistence type="inferred from homology"/>
<comment type="cofactor">
    <cofactor evidence="1">
        <name>[4Fe-4S] cluster</name>
        <dbReference type="ChEBI" id="CHEBI:49883"/>
    </cofactor>
</comment>
<evidence type="ECO:0000256" key="8">
    <source>
        <dbReference type="ARBA" id="ARBA00049934"/>
    </source>
</evidence>
<accession>A0A5K7ZJQ1</accession>
<dbReference type="SUPFAM" id="SSF56228">
    <property type="entry name" value="Aldehyde ferredoxin oxidoreductase, N-terminal domain"/>
    <property type="match status" value="1"/>
</dbReference>
<organism evidence="10 11">
    <name type="scientific">Desulfosarcina widdelii</name>
    <dbReference type="NCBI Taxonomy" id="947919"/>
    <lineage>
        <taxon>Bacteria</taxon>
        <taxon>Pseudomonadati</taxon>
        <taxon>Thermodesulfobacteriota</taxon>
        <taxon>Desulfobacteria</taxon>
        <taxon>Desulfobacterales</taxon>
        <taxon>Desulfosarcinaceae</taxon>
        <taxon>Desulfosarcina</taxon>
    </lineage>
</organism>
<gene>
    <name evidence="10" type="ORF">DSCW_59110</name>
</gene>
<dbReference type="PANTHER" id="PTHR30038:SF9">
    <property type="entry name" value="ALDEHYDE FERREDOXIN OXIDOREDUCTASE"/>
    <property type="match status" value="1"/>
</dbReference>
<evidence type="ECO:0000256" key="1">
    <source>
        <dbReference type="ARBA" id="ARBA00001966"/>
    </source>
</evidence>
<evidence type="ECO:0000256" key="5">
    <source>
        <dbReference type="ARBA" id="ARBA00023002"/>
    </source>
</evidence>
<dbReference type="GO" id="GO:0009055">
    <property type="term" value="F:electron transfer activity"/>
    <property type="evidence" value="ECO:0007669"/>
    <property type="project" value="InterPro"/>
</dbReference>
<protein>
    <submittedName>
        <fullName evidence="10">Tungsten-containing oxidoreductase</fullName>
    </submittedName>
</protein>
<dbReference type="RefSeq" id="WP_155307125.1">
    <property type="nucleotide sequence ID" value="NZ_AP021875.1"/>
</dbReference>
<evidence type="ECO:0000313" key="11">
    <source>
        <dbReference type="Proteomes" id="UP000427769"/>
    </source>
</evidence>
<dbReference type="KEGG" id="dwd:DSCW_59110"/>
<dbReference type="SUPFAM" id="SSF48310">
    <property type="entry name" value="Aldehyde ferredoxin oxidoreductase, C-terminal domains"/>
    <property type="match status" value="1"/>
</dbReference>
<dbReference type="InterPro" id="IPR051919">
    <property type="entry name" value="W-dependent_AOR"/>
</dbReference>
<dbReference type="OrthoDB" id="9763894at2"/>
<dbReference type="EMBL" id="AP021875">
    <property type="protein sequence ID" value="BBO78494.1"/>
    <property type="molecule type" value="Genomic_DNA"/>
</dbReference>
<feature type="domain" description="Aldehyde ferredoxin oxidoreductase N-terminal" evidence="9">
    <location>
        <begin position="5"/>
        <end position="206"/>
    </location>
</feature>
<evidence type="ECO:0000256" key="3">
    <source>
        <dbReference type="ARBA" id="ARBA00022485"/>
    </source>
</evidence>
<dbReference type="Pfam" id="PF01314">
    <property type="entry name" value="AFOR_C"/>
    <property type="match status" value="1"/>
</dbReference>